<dbReference type="PROSITE" id="PS01305">
    <property type="entry name" value="MOAA_NIFB_PQQE"/>
    <property type="match status" value="1"/>
</dbReference>
<dbReference type="InterPro" id="IPR040064">
    <property type="entry name" value="MoaA-like"/>
</dbReference>
<comment type="pathway">
    <text evidence="12">Cofactor biosynthesis; molybdopterin biosynthesis.</text>
</comment>
<feature type="binding site" evidence="12">
    <location>
        <position position="39"/>
    </location>
    <ligand>
        <name>[4Fe-4S] cluster</name>
        <dbReference type="ChEBI" id="CHEBI:49883"/>
        <label>1</label>
        <note>4Fe-4S-S-AdoMet</note>
    </ligand>
</feature>
<dbReference type="PANTHER" id="PTHR22960">
    <property type="entry name" value="MOLYBDOPTERIN COFACTOR SYNTHESIS PROTEIN A"/>
    <property type="match status" value="1"/>
</dbReference>
<keyword evidence="7 12" id="KW-0411">Iron-sulfur</keyword>
<dbReference type="SFLD" id="SFLDG01386">
    <property type="entry name" value="main_SPASM_domain-containing"/>
    <property type="match status" value="1"/>
</dbReference>
<feature type="domain" description="Radical SAM core" evidence="13">
    <location>
        <begin position="19"/>
        <end position="242"/>
    </location>
</feature>
<feature type="binding site" evidence="12">
    <location>
        <position position="41"/>
    </location>
    <ligand>
        <name>S-adenosyl-L-methionine</name>
        <dbReference type="ChEBI" id="CHEBI:59789"/>
    </ligand>
</feature>
<evidence type="ECO:0000256" key="2">
    <source>
        <dbReference type="ARBA" id="ARBA00022485"/>
    </source>
</evidence>
<evidence type="ECO:0000256" key="10">
    <source>
        <dbReference type="ARBA" id="ARBA00023239"/>
    </source>
</evidence>
<comment type="catalytic activity">
    <reaction evidence="11 12">
        <text>GTP + AH2 + S-adenosyl-L-methionine = (8S)-3',8-cyclo-7,8-dihydroguanosine 5'-triphosphate + 5'-deoxyadenosine + L-methionine + A + H(+)</text>
        <dbReference type="Rhea" id="RHEA:49576"/>
        <dbReference type="ChEBI" id="CHEBI:13193"/>
        <dbReference type="ChEBI" id="CHEBI:15378"/>
        <dbReference type="ChEBI" id="CHEBI:17319"/>
        <dbReference type="ChEBI" id="CHEBI:17499"/>
        <dbReference type="ChEBI" id="CHEBI:37565"/>
        <dbReference type="ChEBI" id="CHEBI:57844"/>
        <dbReference type="ChEBI" id="CHEBI:59789"/>
        <dbReference type="ChEBI" id="CHEBI:131766"/>
        <dbReference type="EC" id="4.1.99.22"/>
    </reaction>
</comment>
<evidence type="ECO:0000313" key="14">
    <source>
        <dbReference type="EMBL" id="QZA77232.1"/>
    </source>
</evidence>
<keyword evidence="15" id="KW-1185">Reference proteome</keyword>
<dbReference type="Pfam" id="PF06463">
    <property type="entry name" value="Mob_synth_C"/>
    <property type="match status" value="1"/>
</dbReference>
<keyword evidence="10 12" id="KW-0456">Lyase</keyword>
<keyword evidence="4 12" id="KW-0479">Metal-binding</keyword>
<evidence type="ECO:0000256" key="9">
    <source>
        <dbReference type="ARBA" id="ARBA00023150"/>
    </source>
</evidence>
<feature type="binding site" evidence="12">
    <location>
        <position position="82"/>
    </location>
    <ligand>
        <name>S-adenosyl-L-methionine</name>
        <dbReference type="ChEBI" id="CHEBI:59789"/>
    </ligand>
</feature>
<dbReference type="InterPro" id="IPR050105">
    <property type="entry name" value="MoCo_biosynth_MoaA/MoaC"/>
</dbReference>
<feature type="binding site" evidence="12">
    <location>
        <begin position="271"/>
        <end position="273"/>
    </location>
    <ligand>
        <name>GTP</name>
        <dbReference type="ChEBI" id="CHEBI:37565"/>
    </ligand>
</feature>
<feature type="binding site" evidence="12">
    <location>
        <position position="28"/>
    </location>
    <ligand>
        <name>GTP</name>
        <dbReference type="ChEBI" id="CHEBI:37565"/>
    </ligand>
</feature>
<evidence type="ECO:0000256" key="6">
    <source>
        <dbReference type="ARBA" id="ARBA00023004"/>
    </source>
</evidence>
<keyword evidence="6 12" id="KW-0408">Iron</keyword>
<dbReference type="GO" id="GO:0061798">
    <property type="term" value="F:GTP 3',8'-cyclase activity"/>
    <property type="evidence" value="ECO:0007669"/>
    <property type="project" value="UniProtKB-EC"/>
</dbReference>
<feature type="binding site" evidence="12">
    <location>
        <position position="204"/>
    </location>
    <ligand>
        <name>S-adenosyl-L-methionine</name>
        <dbReference type="ChEBI" id="CHEBI:59789"/>
    </ligand>
</feature>
<dbReference type="NCBIfam" id="TIGR02666">
    <property type="entry name" value="moaA"/>
    <property type="match status" value="1"/>
</dbReference>
<dbReference type="Pfam" id="PF04055">
    <property type="entry name" value="Radical_SAM"/>
    <property type="match status" value="1"/>
</dbReference>
<keyword evidence="5 12" id="KW-0547">Nucleotide-binding</keyword>
<feature type="binding site" evidence="12">
    <location>
        <position position="269"/>
    </location>
    <ligand>
        <name>[4Fe-4S] cluster</name>
        <dbReference type="ChEBI" id="CHEBI:49883"/>
        <label>2</label>
        <note>4Fe-4S-substrate</note>
    </ligand>
</feature>
<dbReference type="SFLD" id="SFLDS00029">
    <property type="entry name" value="Radical_SAM"/>
    <property type="match status" value="1"/>
</dbReference>
<dbReference type="InterPro" id="IPR013483">
    <property type="entry name" value="MoaA"/>
</dbReference>
<gene>
    <name evidence="12 14" type="primary">moaA</name>
    <name evidence="14" type="ORF">K4H28_13205</name>
</gene>
<dbReference type="InterPro" id="IPR007197">
    <property type="entry name" value="rSAM"/>
</dbReference>
<comment type="subunit">
    <text evidence="12">Monomer and homodimer.</text>
</comment>
<dbReference type="HAMAP" id="MF_01225_B">
    <property type="entry name" value="MoaA_B"/>
    <property type="match status" value="1"/>
</dbReference>
<dbReference type="RefSeq" id="WP_221005615.1">
    <property type="nucleotide sequence ID" value="NZ_CP081150.1"/>
</dbReference>
<feature type="binding site" evidence="12">
    <location>
        <position position="283"/>
    </location>
    <ligand>
        <name>[4Fe-4S] cluster</name>
        <dbReference type="ChEBI" id="CHEBI:49883"/>
        <label>2</label>
        <note>4Fe-4S-substrate</note>
    </ligand>
</feature>
<keyword evidence="9 12" id="KW-0501">Molybdenum cofactor biosynthesis</keyword>
<evidence type="ECO:0000313" key="15">
    <source>
        <dbReference type="Proteomes" id="UP000825679"/>
    </source>
</evidence>
<evidence type="ECO:0000256" key="3">
    <source>
        <dbReference type="ARBA" id="ARBA00022691"/>
    </source>
</evidence>
<dbReference type="EC" id="4.1.99.22" evidence="1 12"/>
<name>A0ABX8Z3S6_9NEIS</name>
<comment type="function">
    <text evidence="12">Catalyzes the cyclization of GTP to (8S)-3',8-cyclo-7,8-dihydroguanosine 5'-triphosphate.</text>
</comment>
<evidence type="ECO:0000256" key="7">
    <source>
        <dbReference type="ARBA" id="ARBA00023014"/>
    </source>
</evidence>
<dbReference type="Gene3D" id="3.20.20.70">
    <property type="entry name" value="Aldolase class I"/>
    <property type="match status" value="1"/>
</dbReference>
<dbReference type="CDD" id="cd21117">
    <property type="entry name" value="Twitch_MoaA"/>
    <property type="match status" value="1"/>
</dbReference>
<dbReference type="PROSITE" id="PS51918">
    <property type="entry name" value="RADICAL_SAM"/>
    <property type="match status" value="1"/>
</dbReference>
<feature type="binding site" evidence="12">
    <location>
        <position position="78"/>
    </location>
    <ligand>
        <name>GTP</name>
        <dbReference type="ChEBI" id="CHEBI:37565"/>
    </ligand>
</feature>
<feature type="binding site" evidence="12">
    <location>
        <position position="133"/>
    </location>
    <ligand>
        <name>S-adenosyl-L-methionine</name>
        <dbReference type="ChEBI" id="CHEBI:59789"/>
    </ligand>
</feature>
<dbReference type="InterPro" id="IPR006638">
    <property type="entry name" value="Elp3/MiaA/NifB-like_rSAM"/>
</dbReference>
<dbReference type="SFLD" id="SFLDG01383">
    <property type="entry name" value="cyclic_pyranopterin_phosphate"/>
    <property type="match status" value="1"/>
</dbReference>
<feature type="binding site" evidence="12">
    <location>
        <position position="42"/>
    </location>
    <ligand>
        <name>[4Fe-4S] cluster</name>
        <dbReference type="ChEBI" id="CHEBI:49883"/>
        <label>1</label>
        <note>4Fe-4S-S-AdoMet</note>
    </ligand>
</feature>
<organism evidence="14 15">
    <name type="scientific">Deefgea tanakiae</name>
    <dbReference type="NCBI Taxonomy" id="2865840"/>
    <lineage>
        <taxon>Bacteria</taxon>
        <taxon>Pseudomonadati</taxon>
        <taxon>Pseudomonadota</taxon>
        <taxon>Betaproteobacteria</taxon>
        <taxon>Neisseriales</taxon>
        <taxon>Chitinibacteraceae</taxon>
        <taxon>Deefgea</taxon>
    </lineage>
</organism>
<comment type="similarity">
    <text evidence="12">Belongs to the radical SAM superfamily. MoaA family.</text>
</comment>
<feature type="binding site" evidence="12">
    <location>
        <position position="109"/>
    </location>
    <ligand>
        <name>GTP</name>
        <dbReference type="ChEBI" id="CHEBI:37565"/>
    </ligand>
</feature>
<evidence type="ECO:0000256" key="5">
    <source>
        <dbReference type="ARBA" id="ARBA00022741"/>
    </source>
</evidence>
<sequence length="338" mass="37175">MQNFTSTSPASSDRVLTDRFGRAIRYLRLSVTDRCDLRCNYCLPKGFEDYEEPKNWLNFDEMTRLVGIFAQAGVSRVRLTGGEPLLRRNLPELAARLAALPGVEDLSLSTNATQLVKHAPALKAAGVKRINVSLDSLDKGCINTITGRDSFDSIMAGIMAGKAAGFAPIKLNMVAMRGVNDHEIGRMVAFCLENDFILRLIEAMPMGDTGRNAQYLDLNPVREQLVQQFGLIPEVAELGGGPARYWQTADGSGRVGFITPISQHFCATCNRVRLAVDGTLYMCLGQEEKFEFAPLLRGGASDSEILAALKEAIELKPERHEFKEQPGKIIRFMSQTGG</sequence>
<dbReference type="InterPro" id="IPR010505">
    <property type="entry name" value="MoaA_twitch"/>
</dbReference>
<comment type="cofactor">
    <cofactor evidence="12">
        <name>[4Fe-4S] cluster</name>
        <dbReference type="ChEBI" id="CHEBI:49883"/>
    </cofactor>
    <text evidence="12">Binds 2 [4Fe-4S] clusters. Binds 1 [4Fe-4S] cluster coordinated with 3 cysteines and an exchangeable S-adenosyl-L-methionine and 1 [4Fe-4S] cluster coordinated with 3 cysteines and the GTP-derived substrate.</text>
</comment>
<keyword evidence="2 12" id="KW-0004">4Fe-4S</keyword>
<evidence type="ECO:0000256" key="1">
    <source>
        <dbReference type="ARBA" id="ARBA00012167"/>
    </source>
</evidence>
<keyword evidence="3 12" id="KW-0949">S-adenosyl-L-methionine</keyword>
<feature type="binding site" evidence="12">
    <location>
        <position position="266"/>
    </location>
    <ligand>
        <name>[4Fe-4S] cluster</name>
        <dbReference type="ChEBI" id="CHEBI:49883"/>
        <label>2</label>
        <note>4Fe-4S-substrate</note>
    </ligand>
</feature>
<keyword evidence="8 12" id="KW-0342">GTP-binding</keyword>
<proteinExistence type="inferred from homology"/>
<dbReference type="InterPro" id="IPR058240">
    <property type="entry name" value="rSAM_sf"/>
</dbReference>
<dbReference type="SUPFAM" id="SSF102114">
    <property type="entry name" value="Radical SAM enzymes"/>
    <property type="match status" value="1"/>
</dbReference>
<dbReference type="CDD" id="cd01335">
    <property type="entry name" value="Radical_SAM"/>
    <property type="match status" value="1"/>
</dbReference>
<dbReference type="SFLD" id="SFLDG01067">
    <property type="entry name" value="SPASM/twitch_domain_containing"/>
    <property type="match status" value="1"/>
</dbReference>
<dbReference type="PANTHER" id="PTHR22960:SF0">
    <property type="entry name" value="MOLYBDENUM COFACTOR BIOSYNTHESIS PROTEIN 1"/>
    <property type="match status" value="1"/>
</dbReference>
<evidence type="ECO:0000259" key="13">
    <source>
        <dbReference type="PROSITE" id="PS51918"/>
    </source>
</evidence>
<evidence type="ECO:0000256" key="8">
    <source>
        <dbReference type="ARBA" id="ARBA00023134"/>
    </source>
</evidence>
<dbReference type="EMBL" id="CP081150">
    <property type="protein sequence ID" value="QZA77232.1"/>
    <property type="molecule type" value="Genomic_DNA"/>
</dbReference>
<protein>
    <recommendedName>
        <fullName evidence="1 12">GTP 3',8-cyclase</fullName>
        <ecNumber evidence="1 12">4.1.99.22</ecNumber>
    </recommendedName>
    <alternativeName>
        <fullName evidence="12">Molybdenum cofactor biosynthesis protein A</fullName>
    </alternativeName>
</protein>
<feature type="binding site" evidence="12">
    <location>
        <position position="35"/>
    </location>
    <ligand>
        <name>[4Fe-4S] cluster</name>
        <dbReference type="ChEBI" id="CHEBI:49883"/>
        <label>1</label>
        <note>4Fe-4S-S-AdoMet</note>
    </ligand>
</feature>
<accession>A0ABX8Z3S6</accession>
<dbReference type="SMART" id="SM00729">
    <property type="entry name" value="Elp3"/>
    <property type="match status" value="1"/>
</dbReference>
<evidence type="ECO:0000256" key="4">
    <source>
        <dbReference type="ARBA" id="ARBA00022723"/>
    </source>
</evidence>
<dbReference type="Proteomes" id="UP000825679">
    <property type="component" value="Chromosome"/>
</dbReference>
<reference evidence="14 15" key="1">
    <citation type="submission" date="2021-08" db="EMBL/GenBank/DDBJ databases">
        <title>complete genome sequencing of Deefgea sp. D25.</title>
        <authorList>
            <person name="Bae J.-W."/>
            <person name="Gim D.-H."/>
        </authorList>
    </citation>
    <scope>NUCLEOTIDE SEQUENCE [LARGE SCALE GENOMIC DNA]</scope>
    <source>
        <strain evidence="14 15">D25</strain>
    </source>
</reference>
<dbReference type="InterPro" id="IPR013785">
    <property type="entry name" value="Aldolase_TIM"/>
</dbReference>
<dbReference type="InterPro" id="IPR000385">
    <property type="entry name" value="MoaA_NifB_PqqE_Fe-S-bd_CS"/>
</dbReference>
<evidence type="ECO:0000256" key="11">
    <source>
        <dbReference type="ARBA" id="ARBA00048697"/>
    </source>
</evidence>
<evidence type="ECO:0000256" key="12">
    <source>
        <dbReference type="HAMAP-Rule" id="MF_01225"/>
    </source>
</evidence>
<feature type="binding site" evidence="12">
    <location>
        <position position="170"/>
    </location>
    <ligand>
        <name>GTP</name>
        <dbReference type="ChEBI" id="CHEBI:37565"/>
    </ligand>
</feature>